<dbReference type="EMBL" id="JH604636">
    <property type="protein sequence ID" value="EHY65076.1"/>
    <property type="molecule type" value="Genomic_DNA"/>
</dbReference>
<dbReference type="PROSITE" id="PS50103">
    <property type="entry name" value="ZF_C3H1"/>
    <property type="match status" value="2"/>
</dbReference>
<feature type="zinc finger region" description="C3H1-type" evidence="4">
    <location>
        <begin position="78"/>
        <end position="106"/>
    </location>
</feature>
<protein>
    <recommendedName>
        <fullName evidence="6">C3H1-type domain-containing protein</fullName>
    </recommendedName>
</protein>
<sequence length="287" mass="32559">MAKKEKGKDQIKPKDAKKLVEDQMFGMKNKGKSAKLKKMASSLEASYLKTKPQAAEKKVEEPVFEAYEILQKVPVGVDPSTILCVNFKANKKCSKGTSCKFSHDLKKKTTAPVAPKEGAKEKDADGVERPVCKYYIDALKSGKHNPKWVCPNGNACLGKHSPPEGYILKEDAADIKTITQDELLEEKRANLPKTQTKMTEEKYKEWKEKREQNKIEQKKEEDKIKEGNLRLGKILPSGKDLFVYNPKIFIDDDEALEYDYNAREEEIESEEEAELAEKLTDTLNITN</sequence>
<dbReference type="GO" id="GO:0002181">
    <property type="term" value="P:cytoplasmic translation"/>
    <property type="evidence" value="ECO:0007669"/>
    <property type="project" value="TreeGrafter"/>
</dbReference>
<dbReference type="HOGENOM" id="CLU_061846_0_0_1"/>
<name>H8ZD51_NEMA1</name>
<dbReference type="InterPro" id="IPR036855">
    <property type="entry name" value="Znf_CCCH_sf"/>
</dbReference>
<dbReference type="GO" id="GO:0003729">
    <property type="term" value="F:mRNA binding"/>
    <property type="evidence" value="ECO:0007669"/>
    <property type="project" value="TreeGrafter"/>
</dbReference>
<gene>
    <name evidence="7" type="ORF">NERG_01522</name>
</gene>
<evidence type="ECO:0000256" key="4">
    <source>
        <dbReference type="PROSITE-ProRule" id="PRU00723"/>
    </source>
</evidence>
<evidence type="ECO:0000256" key="2">
    <source>
        <dbReference type="ARBA" id="ARBA00022771"/>
    </source>
</evidence>
<dbReference type="PANTHER" id="PTHR12681:SF0">
    <property type="entry name" value="ZINC FINGER CCCH DOMAIN-CONTAINING PROTEIN 15"/>
    <property type="match status" value="1"/>
</dbReference>
<dbReference type="GO" id="GO:0008270">
    <property type="term" value="F:zinc ion binding"/>
    <property type="evidence" value="ECO:0007669"/>
    <property type="project" value="UniProtKB-KW"/>
</dbReference>
<dbReference type="Pfam" id="PF16543">
    <property type="entry name" value="DFRP_C"/>
    <property type="match status" value="1"/>
</dbReference>
<feature type="region of interest" description="Disordered" evidence="5">
    <location>
        <begin position="1"/>
        <end position="37"/>
    </location>
</feature>
<dbReference type="GO" id="GO:0005829">
    <property type="term" value="C:cytosol"/>
    <property type="evidence" value="ECO:0007669"/>
    <property type="project" value="TreeGrafter"/>
</dbReference>
<accession>H8ZD51</accession>
<dbReference type="PANTHER" id="PTHR12681">
    <property type="entry name" value="ZINC FINGER-CONTAINING PROTEIN P48ZNF"/>
    <property type="match status" value="1"/>
</dbReference>
<keyword evidence="3 4" id="KW-0862">Zinc</keyword>
<dbReference type="Gene3D" id="6.20.400.10">
    <property type="match status" value="1"/>
</dbReference>
<proteinExistence type="predicted"/>
<dbReference type="STRING" id="944018.H8ZD51"/>
<feature type="compositionally biased region" description="Acidic residues" evidence="5">
    <location>
        <begin position="265"/>
        <end position="274"/>
    </location>
</feature>
<dbReference type="SUPFAM" id="SSF90229">
    <property type="entry name" value="CCCH zinc finger"/>
    <property type="match status" value="1"/>
</dbReference>
<reference evidence="7" key="1">
    <citation type="submission" date="2011-03" db="EMBL/GenBank/DDBJ databases">
        <title>The Genome Sequence of Nematocida sp1 strain ERTm2.</title>
        <authorList>
            <consortium name="The Broad Institute Genome Sequencing Platform"/>
            <consortium name="The Broad Institute Genome Sequencing Center for Infectious Disease"/>
            <person name="Cuomo C."/>
            <person name="Troemel E."/>
            <person name="Young S.K."/>
            <person name="Zeng Q."/>
            <person name="Gargeya S."/>
            <person name="Fitzgerald M."/>
            <person name="Haas B."/>
            <person name="Abouelleil A."/>
            <person name="Alvarado L."/>
            <person name="Arachchi H.M."/>
            <person name="Berlin A."/>
            <person name="Brown A."/>
            <person name="Chapman S.B."/>
            <person name="Chen Z."/>
            <person name="Dunbar C."/>
            <person name="Freedman E."/>
            <person name="Gearin G."/>
            <person name="Gellesch M."/>
            <person name="Goldberg J."/>
            <person name="Griggs A."/>
            <person name="Gujja S."/>
            <person name="Heilman E.R."/>
            <person name="Heiman D."/>
            <person name="Howarth C."/>
            <person name="Larson L."/>
            <person name="Lui A."/>
            <person name="MacDonald P.J.P."/>
            <person name="Mehta T."/>
            <person name="Montmayeur A."/>
            <person name="Murphy C."/>
            <person name="Neiman D."/>
            <person name="Pearson M."/>
            <person name="Priest M."/>
            <person name="Roberts A."/>
            <person name="Saif S."/>
            <person name="Shea T."/>
            <person name="Shenoy N."/>
            <person name="Sisk P."/>
            <person name="Stolte C."/>
            <person name="Sykes S."/>
            <person name="White J."/>
            <person name="Yandava C."/>
            <person name="Wortman J."/>
            <person name="Nusbaum C."/>
            <person name="Birren B."/>
        </authorList>
    </citation>
    <scope>NUCLEOTIDE SEQUENCE</scope>
    <source>
        <strain evidence="7">ERTm2</strain>
    </source>
</reference>
<dbReference type="InterPro" id="IPR000571">
    <property type="entry name" value="Znf_CCCH"/>
</dbReference>
<keyword evidence="1 4" id="KW-0479">Metal-binding</keyword>
<feature type="region of interest" description="Disordered" evidence="5">
    <location>
        <begin position="265"/>
        <end position="287"/>
    </location>
</feature>
<feature type="domain" description="C3H1-type" evidence="6">
    <location>
        <begin position="126"/>
        <end position="163"/>
    </location>
</feature>
<keyword evidence="2 4" id="KW-0863">Zinc-finger</keyword>
<evidence type="ECO:0000259" key="6">
    <source>
        <dbReference type="PROSITE" id="PS50103"/>
    </source>
</evidence>
<dbReference type="AlphaFoldDB" id="H8ZD51"/>
<organism evidence="7">
    <name type="scientific">Nematocida ausubeli (strain ATCC PRA-371 / ERTm2)</name>
    <name type="common">Nematode killer fungus</name>
    <dbReference type="NCBI Taxonomy" id="1913371"/>
    <lineage>
        <taxon>Eukaryota</taxon>
        <taxon>Fungi</taxon>
        <taxon>Fungi incertae sedis</taxon>
        <taxon>Microsporidia</taxon>
        <taxon>Nematocida</taxon>
    </lineage>
</organism>
<feature type="compositionally biased region" description="Basic and acidic residues" evidence="5">
    <location>
        <begin position="1"/>
        <end position="21"/>
    </location>
</feature>
<evidence type="ECO:0000256" key="1">
    <source>
        <dbReference type="ARBA" id="ARBA00022723"/>
    </source>
</evidence>
<dbReference type="InterPro" id="IPR032378">
    <property type="entry name" value="ZC3H15/TMA46_C"/>
</dbReference>
<dbReference type="Proteomes" id="UP000005622">
    <property type="component" value="Unassembled WGS sequence"/>
</dbReference>
<dbReference type="SMART" id="SM00356">
    <property type="entry name" value="ZnF_C3H1"/>
    <property type="match status" value="2"/>
</dbReference>
<feature type="domain" description="C3H1-type" evidence="6">
    <location>
        <begin position="78"/>
        <end position="106"/>
    </location>
</feature>
<evidence type="ECO:0000313" key="7">
    <source>
        <dbReference type="EMBL" id="EHY65076.1"/>
    </source>
</evidence>
<evidence type="ECO:0000256" key="5">
    <source>
        <dbReference type="SAM" id="MobiDB-lite"/>
    </source>
</evidence>
<feature type="zinc finger region" description="C3H1-type" evidence="4">
    <location>
        <begin position="126"/>
        <end position="163"/>
    </location>
</feature>
<dbReference type="Gene3D" id="4.10.1000.10">
    <property type="entry name" value="Zinc finger, CCCH-type"/>
    <property type="match status" value="1"/>
</dbReference>
<evidence type="ECO:0000256" key="3">
    <source>
        <dbReference type="ARBA" id="ARBA00022833"/>
    </source>
</evidence>